<gene>
    <name evidence="2" type="ORF">AVDCRST_MAG25-583</name>
</gene>
<feature type="region of interest" description="Disordered" evidence="1">
    <location>
        <begin position="1"/>
        <end position="55"/>
    </location>
</feature>
<protein>
    <submittedName>
        <fullName evidence="2">Uncharacterized protein</fullName>
    </submittedName>
</protein>
<name>A0A6J4R4Y4_9ACTN</name>
<dbReference type="EMBL" id="CADCVI010000040">
    <property type="protein sequence ID" value="CAA9459171.1"/>
    <property type="molecule type" value="Genomic_DNA"/>
</dbReference>
<sequence length="70" mass="7753">GRGASRGGSPGRTRNPGRAAFRAARESRCPPPPRPDRGSGPPRRWRRLCPRPPGEPRRCGSRILFYDCSL</sequence>
<proteinExistence type="predicted"/>
<evidence type="ECO:0000313" key="2">
    <source>
        <dbReference type="EMBL" id="CAA9459171.1"/>
    </source>
</evidence>
<dbReference type="AlphaFoldDB" id="A0A6J4R4Y4"/>
<feature type="compositionally biased region" description="Gly residues" evidence="1">
    <location>
        <begin position="1"/>
        <end position="10"/>
    </location>
</feature>
<feature type="non-terminal residue" evidence="2">
    <location>
        <position position="1"/>
    </location>
</feature>
<accession>A0A6J4R4Y4</accession>
<feature type="non-terminal residue" evidence="2">
    <location>
        <position position="70"/>
    </location>
</feature>
<reference evidence="2" key="1">
    <citation type="submission" date="2020-02" db="EMBL/GenBank/DDBJ databases">
        <authorList>
            <person name="Meier V. D."/>
        </authorList>
    </citation>
    <scope>NUCLEOTIDE SEQUENCE</scope>
    <source>
        <strain evidence="2">AVDCRST_MAG25</strain>
    </source>
</reference>
<evidence type="ECO:0000256" key="1">
    <source>
        <dbReference type="SAM" id="MobiDB-lite"/>
    </source>
</evidence>
<organism evidence="2">
    <name type="scientific">uncultured Rubrobacteraceae bacterium</name>
    <dbReference type="NCBI Taxonomy" id="349277"/>
    <lineage>
        <taxon>Bacteria</taxon>
        <taxon>Bacillati</taxon>
        <taxon>Actinomycetota</taxon>
        <taxon>Rubrobacteria</taxon>
        <taxon>Rubrobacterales</taxon>
        <taxon>Rubrobacteraceae</taxon>
        <taxon>environmental samples</taxon>
    </lineage>
</organism>